<accession>A0A0A9EFD7</accession>
<evidence type="ECO:0000313" key="1">
    <source>
        <dbReference type="EMBL" id="JAD99474.1"/>
    </source>
</evidence>
<sequence length="11" mass="1416">MRLSLIRSRRK</sequence>
<dbReference type="EMBL" id="GBRH01198421">
    <property type="protein sequence ID" value="JAD99474.1"/>
    <property type="molecule type" value="Transcribed_RNA"/>
</dbReference>
<name>A0A0A9EFD7_ARUDO</name>
<reference evidence="1" key="2">
    <citation type="journal article" date="2015" name="Data Brief">
        <title>Shoot transcriptome of the giant reed, Arundo donax.</title>
        <authorList>
            <person name="Barrero R.A."/>
            <person name="Guerrero F.D."/>
            <person name="Moolhuijzen P."/>
            <person name="Goolsby J.A."/>
            <person name="Tidwell J."/>
            <person name="Bellgard S.E."/>
            <person name="Bellgard M.I."/>
        </authorList>
    </citation>
    <scope>NUCLEOTIDE SEQUENCE</scope>
    <source>
        <tissue evidence="1">Shoot tissue taken approximately 20 cm above the soil surface</tissue>
    </source>
</reference>
<reference evidence="1" key="1">
    <citation type="submission" date="2014-09" db="EMBL/GenBank/DDBJ databases">
        <authorList>
            <person name="Magalhaes I.L.F."/>
            <person name="Oliveira U."/>
            <person name="Santos F.R."/>
            <person name="Vidigal T.H.D.A."/>
            <person name="Brescovit A.D."/>
            <person name="Santos A.J."/>
        </authorList>
    </citation>
    <scope>NUCLEOTIDE SEQUENCE</scope>
    <source>
        <tissue evidence="1">Shoot tissue taken approximately 20 cm above the soil surface</tissue>
    </source>
</reference>
<organism evidence="1">
    <name type="scientific">Arundo donax</name>
    <name type="common">Giant reed</name>
    <name type="synonym">Donax arundinaceus</name>
    <dbReference type="NCBI Taxonomy" id="35708"/>
    <lineage>
        <taxon>Eukaryota</taxon>
        <taxon>Viridiplantae</taxon>
        <taxon>Streptophyta</taxon>
        <taxon>Embryophyta</taxon>
        <taxon>Tracheophyta</taxon>
        <taxon>Spermatophyta</taxon>
        <taxon>Magnoliopsida</taxon>
        <taxon>Liliopsida</taxon>
        <taxon>Poales</taxon>
        <taxon>Poaceae</taxon>
        <taxon>PACMAD clade</taxon>
        <taxon>Arundinoideae</taxon>
        <taxon>Arundineae</taxon>
        <taxon>Arundo</taxon>
    </lineage>
</organism>
<protein>
    <submittedName>
        <fullName evidence="1">Uncharacterized protein</fullName>
    </submittedName>
</protein>
<proteinExistence type="predicted"/>